<keyword evidence="2" id="KW-1185">Reference proteome</keyword>
<dbReference type="EMBL" id="BMOB01000004">
    <property type="protein sequence ID" value="GGI84320.1"/>
    <property type="molecule type" value="Genomic_DNA"/>
</dbReference>
<evidence type="ECO:0000313" key="1">
    <source>
        <dbReference type="EMBL" id="GGI84320.1"/>
    </source>
</evidence>
<evidence type="ECO:0000313" key="2">
    <source>
        <dbReference type="Proteomes" id="UP000630149"/>
    </source>
</evidence>
<dbReference type="Pfam" id="PF09839">
    <property type="entry name" value="DUF2066"/>
    <property type="match status" value="1"/>
</dbReference>
<reference evidence="1" key="2">
    <citation type="submission" date="2020-09" db="EMBL/GenBank/DDBJ databases">
        <authorList>
            <person name="Sun Q."/>
            <person name="Ohkuma M."/>
        </authorList>
    </citation>
    <scope>NUCLEOTIDE SEQUENCE</scope>
    <source>
        <strain evidence="1">JCM 13919</strain>
    </source>
</reference>
<gene>
    <name evidence="1" type="ORF">GCM10007966_11250</name>
</gene>
<reference evidence="1" key="1">
    <citation type="journal article" date="2014" name="Int. J. Syst. Evol. Microbiol.">
        <title>Complete genome sequence of Corynebacterium casei LMG S-19264T (=DSM 44701T), isolated from a smear-ripened cheese.</title>
        <authorList>
            <consortium name="US DOE Joint Genome Institute (JGI-PGF)"/>
            <person name="Walter F."/>
            <person name="Albersmeier A."/>
            <person name="Kalinowski J."/>
            <person name="Ruckert C."/>
        </authorList>
    </citation>
    <scope>NUCLEOTIDE SEQUENCE</scope>
    <source>
        <strain evidence="1">JCM 13919</strain>
    </source>
</reference>
<sequence>MPLILFWITLTFSTLSVAAPSWIYEIQFTHPINNKAMAFHQALQQVVDRLTPGPNDHENPIINASNPKDYIETIHIKTNTLTLRFNPKAIHALMNQAGQQPWLENRPKIKTWVCRAIKSELNCLDAKKDLDVFSALTKAAKEKGLELEFQSTHHLDKLRTTNNSTLSDLESFIMLFKNQKPETVLLIKLYRSHLEEETLEDWRIFYQGTYSPYMTQPLSRLPKNVGKKSLAEISHYLFAQGEEVAKPMHAVDIRISNIQTAKAYKKVSHYLKQIPGVKHTRLNSVTEDAVLYTLDITIPTELLEMRLAQKYASLPSLDGEEEIINFRLKT</sequence>
<dbReference type="InterPro" id="IPR018642">
    <property type="entry name" value="DUF2066"/>
</dbReference>
<comment type="caution">
    <text evidence="1">The sequence shown here is derived from an EMBL/GenBank/DDBJ whole genome shotgun (WGS) entry which is preliminary data.</text>
</comment>
<dbReference type="RefSeq" id="WP_131776544.1">
    <property type="nucleotide sequence ID" value="NZ_BMOB01000004.1"/>
</dbReference>
<name>A0A917JVH4_9GAMM</name>
<organism evidence="1 2">
    <name type="scientific">Legionella impletisoli</name>
    <dbReference type="NCBI Taxonomy" id="343510"/>
    <lineage>
        <taxon>Bacteria</taxon>
        <taxon>Pseudomonadati</taxon>
        <taxon>Pseudomonadota</taxon>
        <taxon>Gammaproteobacteria</taxon>
        <taxon>Legionellales</taxon>
        <taxon>Legionellaceae</taxon>
        <taxon>Legionella</taxon>
    </lineage>
</organism>
<accession>A0A917JVH4</accession>
<dbReference type="Proteomes" id="UP000630149">
    <property type="component" value="Unassembled WGS sequence"/>
</dbReference>
<proteinExistence type="predicted"/>
<dbReference type="OrthoDB" id="5634973at2"/>
<dbReference type="AlphaFoldDB" id="A0A917JVH4"/>
<protein>
    <submittedName>
        <fullName evidence="1">Uncharacterized protein</fullName>
    </submittedName>
</protein>